<dbReference type="Proteomes" id="UP000679307">
    <property type="component" value="Chromosome"/>
</dbReference>
<accession>A0ABX8EEJ5</accession>
<dbReference type="PANTHER" id="PTHR13887:SF41">
    <property type="entry name" value="THIOREDOXIN SUPERFAMILY PROTEIN"/>
    <property type="match status" value="1"/>
</dbReference>
<dbReference type="CDD" id="cd03024">
    <property type="entry name" value="DsbA_FrnE"/>
    <property type="match status" value="1"/>
</dbReference>
<dbReference type="Pfam" id="PF01323">
    <property type="entry name" value="DSBA"/>
    <property type="match status" value="1"/>
</dbReference>
<feature type="domain" description="DSBA-like thioredoxin" evidence="1">
    <location>
        <begin position="3"/>
        <end position="215"/>
    </location>
</feature>
<dbReference type="SUPFAM" id="SSF52833">
    <property type="entry name" value="Thioredoxin-like"/>
    <property type="match status" value="1"/>
</dbReference>
<proteinExistence type="predicted"/>
<name>A0ABX8EEJ5_9ACTN</name>
<sequence length="249" mass="26009">MRIEIWSDVVCPWCYVGKRRLEKALVALGEAHPSAAPGGPEAPEVVFRSFQLEPGAPTTPTDSLAEHLGGKYGGGAENGRRLIDQMEAVAAEEGLLYRLGDAQRVGTLDAHRLLHAALEVSPAVQADLKERLMAAYMIEARNVADHDELVAMAGESGMDEAVAREVLGSGAHADGVQADVEQGAAYGISGVPFTVVDGRYGVSGAQPVEVFTQTLERAWTDAHPEPAPLLTTVGGTAGGEACGPEGCAI</sequence>
<evidence type="ECO:0000313" key="2">
    <source>
        <dbReference type="EMBL" id="QVT78912.1"/>
    </source>
</evidence>
<keyword evidence="3" id="KW-1185">Reference proteome</keyword>
<evidence type="ECO:0000313" key="3">
    <source>
        <dbReference type="Proteomes" id="UP000679307"/>
    </source>
</evidence>
<gene>
    <name evidence="2" type="ORF">ENKNEFLB_01290</name>
</gene>
<evidence type="ECO:0000259" key="1">
    <source>
        <dbReference type="Pfam" id="PF01323"/>
    </source>
</evidence>
<organism evidence="2 3">
    <name type="scientific">Nocardioides aquaticus</name>
    <dbReference type="NCBI Taxonomy" id="160826"/>
    <lineage>
        <taxon>Bacteria</taxon>
        <taxon>Bacillati</taxon>
        <taxon>Actinomycetota</taxon>
        <taxon>Actinomycetes</taxon>
        <taxon>Propionibacteriales</taxon>
        <taxon>Nocardioidaceae</taxon>
        <taxon>Nocardioides</taxon>
    </lineage>
</organism>
<dbReference type="InterPro" id="IPR001853">
    <property type="entry name" value="DSBA-like_thioredoxin_dom"/>
</dbReference>
<protein>
    <recommendedName>
        <fullName evidence="1">DSBA-like thioredoxin domain-containing protein</fullName>
    </recommendedName>
</protein>
<dbReference type="RefSeq" id="WP_214058436.1">
    <property type="nucleotide sequence ID" value="NZ_BAAAHS010000010.1"/>
</dbReference>
<dbReference type="PANTHER" id="PTHR13887">
    <property type="entry name" value="GLUTATHIONE S-TRANSFERASE KAPPA"/>
    <property type="match status" value="1"/>
</dbReference>
<dbReference type="EMBL" id="CP075371">
    <property type="protein sequence ID" value="QVT78912.1"/>
    <property type="molecule type" value="Genomic_DNA"/>
</dbReference>
<reference evidence="2 3" key="1">
    <citation type="submission" date="2021-05" db="EMBL/GenBank/DDBJ databases">
        <title>Complete genome of Nocardioides aquaticus KCTC 9944T isolated from meromictic and hypersaline Ekho Lake, Antarctica.</title>
        <authorList>
            <person name="Hwang K."/>
            <person name="Kim K.M."/>
            <person name="Choe H."/>
        </authorList>
    </citation>
    <scope>NUCLEOTIDE SEQUENCE [LARGE SCALE GENOMIC DNA]</scope>
    <source>
        <strain evidence="2 3">KCTC 9944</strain>
    </source>
</reference>
<dbReference type="InterPro" id="IPR036249">
    <property type="entry name" value="Thioredoxin-like_sf"/>
</dbReference>
<dbReference type="Gene3D" id="3.40.30.10">
    <property type="entry name" value="Glutaredoxin"/>
    <property type="match status" value="1"/>
</dbReference>